<protein>
    <recommendedName>
        <fullName evidence="2">Ice-binding protein C-terminal domain-containing protein</fullName>
    </recommendedName>
</protein>
<evidence type="ECO:0000256" key="1">
    <source>
        <dbReference type="SAM" id="SignalP"/>
    </source>
</evidence>
<dbReference type="KEGG" id="ddz:DSYM_24490"/>
<gene>
    <name evidence="3" type="ORF">DSYM_24490</name>
</gene>
<organism evidence="3 4">
    <name type="scientific">Candidatus Desulfobacillus denitrificans</name>
    <dbReference type="NCBI Taxonomy" id="2608985"/>
    <lineage>
        <taxon>Bacteria</taxon>
        <taxon>Pseudomonadati</taxon>
        <taxon>Pseudomonadota</taxon>
        <taxon>Betaproteobacteria</taxon>
        <taxon>Candidatus Desulfobacillus</taxon>
    </lineage>
</organism>
<keyword evidence="1" id="KW-0732">Signal</keyword>
<dbReference type="NCBIfam" id="NF035944">
    <property type="entry name" value="PEPxxWA-CTERM"/>
    <property type="match status" value="1"/>
</dbReference>
<feature type="signal peptide" evidence="1">
    <location>
        <begin position="1"/>
        <end position="25"/>
    </location>
</feature>
<dbReference type="AlphaFoldDB" id="A0A809R2A5"/>
<dbReference type="Pfam" id="PF07589">
    <property type="entry name" value="PEP-CTERM"/>
    <property type="match status" value="1"/>
</dbReference>
<name>A0A809R2A5_9PROT</name>
<accession>A0A809R2A5</accession>
<dbReference type="InterPro" id="IPR013424">
    <property type="entry name" value="Ice-binding_C"/>
</dbReference>
<dbReference type="EMBL" id="AP021857">
    <property type="protein sequence ID" value="BBO21750.1"/>
    <property type="molecule type" value="Genomic_DNA"/>
</dbReference>
<evidence type="ECO:0000313" key="4">
    <source>
        <dbReference type="Proteomes" id="UP000662914"/>
    </source>
</evidence>
<feature type="domain" description="Ice-binding protein C-terminal" evidence="2">
    <location>
        <begin position="157"/>
        <end position="181"/>
    </location>
</feature>
<dbReference type="NCBIfam" id="TIGR02595">
    <property type="entry name" value="PEP_CTERM"/>
    <property type="match status" value="1"/>
</dbReference>
<evidence type="ECO:0000313" key="3">
    <source>
        <dbReference type="EMBL" id="BBO21750.1"/>
    </source>
</evidence>
<feature type="chain" id="PRO_5035187839" description="Ice-binding protein C-terminal domain-containing protein" evidence="1">
    <location>
        <begin position="26"/>
        <end position="183"/>
    </location>
</feature>
<sequence>MPRKLKSLLAATVAAGALAAFPAQAQVINLDAQSTTTASPYAMVFGAGTYQVFDVGPGDVAGATYAAWNPWGAGAGGCDTSGGGCDWGWYRRWYMDFGTGEVGNNDGFFANAALALANAKTGDPHSFTLLVPTTVTFWIADSPYYDNSGGVSLSIAAVPEPETWALMLAGLGLLGAMGRRRRV</sequence>
<reference evidence="3" key="1">
    <citation type="journal article" name="DNA Res.">
        <title>The physiological potential of anammox bacteria as revealed by their core genome structure.</title>
        <authorList>
            <person name="Okubo T."/>
            <person name="Toyoda A."/>
            <person name="Fukuhara K."/>
            <person name="Uchiyama I."/>
            <person name="Harigaya Y."/>
            <person name="Kuroiwa M."/>
            <person name="Suzuki T."/>
            <person name="Murakami Y."/>
            <person name="Suwa Y."/>
            <person name="Takami H."/>
        </authorList>
    </citation>
    <scope>NUCLEOTIDE SEQUENCE</scope>
    <source>
        <strain evidence="3">317325-3</strain>
    </source>
</reference>
<evidence type="ECO:0000259" key="2">
    <source>
        <dbReference type="Pfam" id="PF07589"/>
    </source>
</evidence>
<proteinExistence type="predicted"/>
<dbReference type="Proteomes" id="UP000662914">
    <property type="component" value="Chromosome"/>
</dbReference>